<accession>A0A2B0N482</accession>
<name>A0A2B0N482_BACCE</name>
<dbReference type="EMBL" id="NUWN01000001">
    <property type="protein sequence ID" value="PFK47949.1"/>
    <property type="molecule type" value="Genomic_DNA"/>
</dbReference>
<evidence type="ECO:0000313" key="2">
    <source>
        <dbReference type="EMBL" id="PFK47949.1"/>
    </source>
</evidence>
<evidence type="ECO:0000313" key="3">
    <source>
        <dbReference type="Proteomes" id="UP000242656"/>
    </source>
</evidence>
<dbReference type="AlphaFoldDB" id="A0A2B0N482"/>
<keyword evidence="1" id="KW-1133">Transmembrane helix</keyword>
<keyword evidence="1" id="KW-0812">Transmembrane</keyword>
<dbReference type="RefSeq" id="WP_098489135.1">
    <property type="nucleotide sequence ID" value="NZ_NUWN01000001.1"/>
</dbReference>
<feature type="transmembrane region" description="Helical" evidence="1">
    <location>
        <begin position="103"/>
        <end position="125"/>
    </location>
</feature>
<dbReference type="Proteomes" id="UP000242656">
    <property type="component" value="Unassembled WGS sequence"/>
</dbReference>
<proteinExistence type="predicted"/>
<evidence type="ECO:0000256" key="1">
    <source>
        <dbReference type="SAM" id="Phobius"/>
    </source>
</evidence>
<protein>
    <submittedName>
        <fullName evidence="2">Permease</fullName>
    </submittedName>
</protein>
<feature type="transmembrane region" description="Helical" evidence="1">
    <location>
        <begin position="76"/>
        <end position="97"/>
    </location>
</feature>
<feature type="transmembrane region" description="Helical" evidence="1">
    <location>
        <begin position="12"/>
        <end position="31"/>
    </location>
</feature>
<keyword evidence="1" id="KW-0472">Membrane</keyword>
<organism evidence="2 3">
    <name type="scientific">Bacillus cereus</name>
    <dbReference type="NCBI Taxonomy" id="1396"/>
    <lineage>
        <taxon>Bacteria</taxon>
        <taxon>Bacillati</taxon>
        <taxon>Bacillota</taxon>
        <taxon>Bacilli</taxon>
        <taxon>Bacillales</taxon>
        <taxon>Bacillaceae</taxon>
        <taxon>Bacillus</taxon>
        <taxon>Bacillus cereus group</taxon>
    </lineage>
</organism>
<comment type="caution">
    <text evidence="2">The sequence shown here is derived from an EMBL/GenBank/DDBJ whole genome shotgun (WGS) entry which is preliminary data.</text>
</comment>
<dbReference type="Pfam" id="PF11457">
    <property type="entry name" value="DUF3021"/>
    <property type="match status" value="1"/>
</dbReference>
<sequence>MITLFDKVWSKVLTGIAMAMIYSLLFLGIGYANGVDVLEAETLLFHLGIANIVGIIFSFASLVFEREEWNMLKQTIIHFIILLGTLLPIAIWVGWVPAQIGPIFIFIGSFILIYFIIWCIMAMYWKNKIKELNNGLK</sequence>
<gene>
    <name evidence="2" type="ORF">COI93_00145</name>
</gene>
<dbReference type="InterPro" id="IPR021560">
    <property type="entry name" value="DUF3021"/>
</dbReference>
<reference evidence="2 3" key="1">
    <citation type="submission" date="2017-09" db="EMBL/GenBank/DDBJ databases">
        <title>Large-scale bioinformatics analysis of Bacillus genomes uncovers conserved roles of natural products in bacterial physiology.</title>
        <authorList>
            <consortium name="Agbiome Team Llc"/>
            <person name="Bleich R.M."/>
            <person name="Grubbs K.J."/>
            <person name="Santa Maria K.C."/>
            <person name="Allen S.E."/>
            <person name="Farag S."/>
            <person name="Shank E.A."/>
            <person name="Bowers A."/>
        </authorList>
    </citation>
    <scope>NUCLEOTIDE SEQUENCE [LARGE SCALE GENOMIC DNA]</scope>
    <source>
        <strain evidence="2 3">AFS083043</strain>
    </source>
</reference>
<feature type="transmembrane region" description="Helical" evidence="1">
    <location>
        <begin position="43"/>
        <end position="64"/>
    </location>
</feature>